<evidence type="ECO:0000313" key="19">
    <source>
        <dbReference type="Proteomes" id="UP001043456"/>
    </source>
</evidence>
<name>A0A9P3BKM2_9EURO</name>
<evidence type="ECO:0000256" key="13">
    <source>
        <dbReference type="ARBA" id="ARBA00039571"/>
    </source>
</evidence>
<dbReference type="InterPro" id="IPR036962">
    <property type="entry name" value="Glyco_hydro_3_N_sf"/>
</dbReference>
<dbReference type="GO" id="GO:0030245">
    <property type="term" value="P:cellulose catabolic process"/>
    <property type="evidence" value="ECO:0007669"/>
    <property type="project" value="UniProtKB-KW"/>
</dbReference>
<dbReference type="EMBL" id="BHVY01000006">
    <property type="protein sequence ID" value="GIJ90078.1"/>
    <property type="molecule type" value="Genomic_DNA"/>
</dbReference>
<dbReference type="PANTHER" id="PTHR42715:SF5">
    <property type="entry name" value="BETA-GLUCOSIDASE M-RELATED"/>
    <property type="match status" value="1"/>
</dbReference>
<dbReference type="InterPro" id="IPR001764">
    <property type="entry name" value="Glyco_hydro_3_N"/>
</dbReference>
<evidence type="ECO:0000256" key="4">
    <source>
        <dbReference type="ARBA" id="ARBA00012744"/>
    </source>
</evidence>
<evidence type="ECO:0000256" key="9">
    <source>
        <dbReference type="ARBA" id="ARBA00023277"/>
    </source>
</evidence>
<comment type="caution">
    <text evidence="18">The sequence shown here is derived from an EMBL/GenBank/DDBJ whole genome shotgun (WGS) entry which is preliminary data.</text>
</comment>
<evidence type="ECO:0000259" key="17">
    <source>
        <dbReference type="Pfam" id="PF00933"/>
    </source>
</evidence>
<evidence type="ECO:0000256" key="10">
    <source>
        <dbReference type="ARBA" id="ARBA00023295"/>
    </source>
</evidence>
<evidence type="ECO:0000256" key="3">
    <source>
        <dbReference type="ARBA" id="ARBA00005336"/>
    </source>
</evidence>
<dbReference type="OrthoDB" id="416222at2759"/>
<keyword evidence="5" id="KW-0732">Signal</keyword>
<comment type="similarity">
    <text evidence="3">Belongs to the glycosyl hydrolase 3 family.</text>
</comment>
<dbReference type="InterPro" id="IPR017853">
    <property type="entry name" value="GH"/>
</dbReference>
<gene>
    <name evidence="18" type="ORF">Asppvi_009027</name>
</gene>
<evidence type="ECO:0000256" key="16">
    <source>
        <dbReference type="ARBA" id="ARBA00041805"/>
    </source>
</evidence>
<dbReference type="SUPFAM" id="SSF51445">
    <property type="entry name" value="(Trans)glycosidases"/>
    <property type="match status" value="1"/>
</dbReference>
<dbReference type="Pfam" id="PF00933">
    <property type="entry name" value="Glyco_hydro_3"/>
    <property type="match status" value="1"/>
</dbReference>
<evidence type="ECO:0000256" key="15">
    <source>
        <dbReference type="ARBA" id="ARBA00041589"/>
    </source>
</evidence>
<evidence type="ECO:0000256" key="5">
    <source>
        <dbReference type="ARBA" id="ARBA00022729"/>
    </source>
</evidence>
<dbReference type="Gene3D" id="3.20.20.300">
    <property type="entry name" value="Glycoside hydrolase, family 3, N-terminal domain"/>
    <property type="match status" value="1"/>
</dbReference>
<dbReference type="InterPro" id="IPR050288">
    <property type="entry name" value="Cellulose_deg_GH3"/>
</dbReference>
<evidence type="ECO:0000256" key="11">
    <source>
        <dbReference type="ARBA" id="ARBA00023326"/>
    </source>
</evidence>
<comment type="catalytic activity">
    <reaction evidence="1">
        <text>Hydrolysis of terminal, non-reducing beta-D-glucosyl residues with release of beta-D-glucose.</text>
        <dbReference type="EC" id="3.2.1.21"/>
    </reaction>
</comment>
<accession>A0A9P3BKM2</accession>
<evidence type="ECO:0000256" key="14">
    <source>
        <dbReference type="ARBA" id="ARBA00041282"/>
    </source>
</evidence>
<keyword evidence="19" id="KW-1185">Reference proteome</keyword>
<keyword evidence="11" id="KW-0624">Polysaccharide degradation</keyword>
<protein>
    <recommendedName>
        <fullName evidence="13">Probable beta-glucosidase M</fullName>
        <ecNumber evidence="4">3.2.1.21</ecNumber>
    </recommendedName>
    <alternativeName>
        <fullName evidence="14">Beta-D-glucoside glucohydrolase M</fullName>
    </alternativeName>
    <alternativeName>
        <fullName evidence="15">Cellobiase M</fullName>
    </alternativeName>
    <alternativeName>
        <fullName evidence="16">Gentiobiase M</fullName>
    </alternativeName>
</protein>
<evidence type="ECO:0000313" key="18">
    <source>
        <dbReference type="EMBL" id="GIJ90078.1"/>
    </source>
</evidence>
<proteinExistence type="inferred from homology"/>
<evidence type="ECO:0000256" key="2">
    <source>
        <dbReference type="ARBA" id="ARBA00004987"/>
    </source>
</evidence>
<keyword evidence="8" id="KW-0325">Glycoprotein</keyword>
<comment type="function">
    <text evidence="12">Beta-glucosidases are one of a number of cellulolytic enzymes involved in the degradation of cellulosic biomass. Catalyzes the last step releasing glucose from the inhibitory cellobiose.</text>
</comment>
<dbReference type="AlphaFoldDB" id="A0A9P3BKM2"/>
<dbReference type="Proteomes" id="UP001043456">
    <property type="component" value="Unassembled WGS sequence"/>
</dbReference>
<dbReference type="PANTHER" id="PTHR42715">
    <property type="entry name" value="BETA-GLUCOSIDASE"/>
    <property type="match status" value="1"/>
</dbReference>
<comment type="pathway">
    <text evidence="2">Glycan metabolism; cellulose degradation.</text>
</comment>
<keyword evidence="9" id="KW-0119">Carbohydrate metabolism</keyword>
<evidence type="ECO:0000256" key="12">
    <source>
        <dbReference type="ARBA" id="ARBA00024983"/>
    </source>
</evidence>
<evidence type="ECO:0000256" key="6">
    <source>
        <dbReference type="ARBA" id="ARBA00022801"/>
    </source>
</evidence>
<sequence length="185" mass="20315">MPPEYSSILREMVNSRNISLVIQVFVLVWSPHRQVKASTSGPVISPLGRTARGGRNWEGFSADPYLAGVLVAEIIQGLQMSVKHFIAYDQETARGAEGNNASYSSNIDDKTMHELYLWPFANAVYAGVGSVMCFANAGLDMAMPDSPYWQGNLSLAVAKDTMSQETLGDMATRNKLRESTIHPEE</sequence>
<dbReference type="EC" id="3.2.1.21" evidence="4"/>
<feature type="domain" description="Glycoside hydrolase family 3 N-terminal" evidence="17">
    <location>
        <begin position="47"/>
        <end position="132"/>
    </location>
</feature>
<evidence type="ECO:0000256" key="1">
    <source>
        <dbReference type="ARBA" id="ARBA00000448"/>
    </source>
</evidence>
<dbReference type="RefSeq" id="XP_043160824.1">
    <property type="nucleotide sequence ID" value="XM_043304889.1"/>
</dbReference>
<evidence type="ECO:0000256" key="8">
    <source>
        <dbReference type="ARBA" id="ARBA00023180"/>
    </source>
</evidence>
<dbReference type="GeneID" id="67007637"/>
<keyword evidence="6" id="KW-0378">Hydrolase</keyword>
<evidence type="ECO:0000256" key="7">
    <source>
        <dbReference type="ARBA" id="ARBA00023001"/>
    </source>
</evidence>
<reference evidence="18 19" key="1">
    <citation type="submission" date="2018-10" db="EMBL/GenBank/DDBJ databases">
        <title>Pan-genome distribution and transcriptional activeness of fungal secondary metabolism genes in Aspergillus section Fumigati.</title>
        <authorList>
            <person name="Takahashi H."/>
            <person name="Umemura M."/>
            <person name="Ninomiya A."/>
            <person name="Kusuya Y."/>
            <person name="Urayama S."/>
            <person name="Shimizu M."/>
            <person name="Watanabe A."/>
            <person name="Kamei K."/>
            <person name="Yaguchi T."/>
            <person name="Hagiwara D."/>
        </authorList>
    </citation>
    <scope>NUCLEOTIDE SEQUENCE [LARGE SCALE GENOMIC DNA]</scope>
    <source>
        <strain evidence="18 19">IFM 55266</strain>
    </source>
</reference>
<keyword evidence="10" id="KW-0326">Glycosidase</keyword>
<organism evidence="18 19">
    <name type="scientific">Aspergillus pseudoviridinutans</name>
    <dbReference type="NCBI Taxonomy" id="1517512"/>
    <lineage>
        <taxon>Eukaryota</taxon>
        <taxon>Fungi</taxon>
        <taxon>Dikarya</taxon>
        <taxon>Ascomycota</taxon>
        <taxon>Pezizomycotina</taxon>
        <taxon>Eurotiomycetes</taxon>
        <taxon>Eurotiomycetidae</taxon>
        <taxon>Eurotiales</taxon>
        <taxon>Aspergillaceae</taxon>
        <taxon>Aspergillus</taxon>
        <taxon>Aspergillus subgen. Fumigati</taxon>
    </lineage>
</organism>
<keyword evidence="7" id="KW-0136">Cellulose degradation</keyword>
<dbReference type="GO" id="GO:0008422">
    <property type="term" value="F:beta-glucosidase activity"/>
    <property type="evidence" value="ECO:0007669"/>
    <property type="project" value="UniProtKB-EC"/>
</dbReference>